<dbReference type="PROSITE" id="PS50206">
    <property type="entry name" value="RHODANESE_3"/>
    <property type="match status" value="1"/>
</dbReference>
<dbReference type="AlphaFoldDB" id="A0A6J4QYM3"/>
<dbReference type="Pfam" id="PF00581">
    <property type="entry name" value="Rhodanese"/>
    <property type="match status" value="1"/>
</dbReference>
<gene>
    <name evidence="2" type="ORF">AVDCRST_MAG25-310</name>
</gene>
<name>A0A6J4QYM3_9ACTN</name>
<organism evidence="2">
    <name type="scientific">uncultured Rubrobacteraceae bacterium</name>
    <dbReference type="NCBI Taxonomy" id="349277"/>
    <lineage>
        <taxon>Bacteria</taxon>
        <taxon>Bacillati</taxon>
        <taxon>Actinomycetota</taxon>
        <taxon>Rubrobacteria</taxon>
        <taxon>Rubrobacterales</taxon>
        <taxon>Rubrobacteraceae</taxon>
        <taxon>environmental samples</taxon>
    </lineage>
</organism>
<sequence>MQGFGYKNLTPHELVEKLGRGEGPVLLDVREPWEYERARLWGSTFMPLADLPDRLRELDPEAETVVICHHGLRSAHATRFLDRSGFKSVYNLEGGLDAYSDLDGSVPRY</sequence>
<reference evidence="2" key="1">
    <citation type="submission" date="2020-02" db="EMBL/GenBank/DDBJ databases">
        <authorList>
            <person name="Meier V. D."/>
        </authorList>
    </citation>
    <scope>NUCLEOTIDE SEQUENCE</scope>
    <source>
        <strain evidence="2">AVDCRST_MAG25</strain>
    </source>
</reference>
<protein>
    <recommendedName>
        <fullName evidence="1">Rhodanese domain-containing protein</fullName>
    </recommendedName>
</protein>
<feature type="domain" description="Rhodanese" evidence="1">
    <location>
        <begin position="20"/>
        <end position="108"/>
    </location>
</feature>
<evidence type="ECO:0000259" key="1">
    <source>
        <dbReference type="PROSITE" id="PS50206"/>
    </source>
</evidence>
<dbReference type="InterPro" id="IPR036873">
    <property type="entry name" value="Rhodanese-like_dom_sf"/>
</dbReference>
<dbReference type="SMART" id="SM00450">
    <property type="entry name" value="RHOD"/>
    <property type="match status" value="1"/>
</dbReference>
<dbReference type="EMBL" id="CADCVI010000023">
    <property type="protein sequence ID" value="CAA9457417.1"/>
    <property type="molecule type" value="Genomic_DNA"/>
</dbReference>
<proteinExistence type="predicted"/>
<dbReference type="SUPFAM" id="SSF52821">
    <property type="entry name" value="Rhodanese/Cell cycle control phosphatase"/>
    <property type="match status" value="1"/>
</dbReference>
<dbReference type="PANTHER" id="PTHR43031:SF17">
    <property type="entry name" value="SULFURTRANSFERASE YTWF-RELATED"/>
    <property type="match status" value="1"/>
</dbReference>
<dbReference type="InterPro" id="IPR001763">
    <property type="entry name" value="Rhodanese-like_dom"/>
</dbReference>
<dbReference type="PANTHER" id="PTHR43031">
    <property type="entry name" value="FAD-DEPENDENT OXIDOREDUCTASE"/>
    <property type="match status" value="1"/>
</dbReference>
<evidence type="ECO:0000313" key="2">
    <source>
        <dbReference type="EMBL" id="CAA9457417.1"/>
    </source>
</evidence>
<accession>A0A6J4QYM3</accession>
<dbReference type="Gene3D" id="3.40.250.10">
    <property type="entry name" value="Rhodanese-like domain"/>
    <property type="match status" value="1"/>
</dbReference>
<dbReference type="InterPro" id="IPR050229">
    <property type="entry name" value="GlpE_sulfurtransferase"/>
</dbReference>